<proteinExistence type="predicted"/>
<feature type="region of interest" description="Disordered" evidence="1">
    <location>
        <begin position="749"/>
        <end position="768"/>
    </location>
</feature>
<evidence type="ECO:0008006" key="6">
    <source>
        <dbReference type="Google" id="ProtNLM"/>
    </source>
</evidence>
<dbReference type="Gene3D" id="3.60.40.10">
    <property type="entry name" value="PPM-type phosphatase domain"/>
    <property type="match status" value="1"/>
</dbReference>
<protein>
    <recommendedName>
        <fullName evidence="6">Protein kinase domain-containing protein</fullName>
    </recommendedName>
</protein>
<dbReference type="InterPro" id="IPR036457">
    <property type="entry name" value="PPM-type-like_dom_sf"/>
</dbReference>
<dbReference type="Proteomes" id="UP000001058">
    <property type="component" value="Unassembled WGS sequence"/>
</dbReference>
<feature type="compositionally biased region" description="Basic and acidic residues" evidence="1">
    <location>
        <begin position="187"/>
        <end position="196"/>
    </location>
</feature>
<feature type="region of interest" description="Disordered" evidence="1">
    <location>
        <begin position="680"/>
        <end position="706"/>
    </location>
</feature>
<dbReference type="InterPro" id="IPR015655">
    <property type="entry name" value="PP2C"/>
</dbReference>
<feature type="compositionally biased region" description="Polar residues" evidence="1">
    <location>
        <begin position="408"/>
        <end position="421"/>
    </location>
</feature>
<dbReference type="Pfam" id="PF00481">
    <property type="entry name" value="PP2C"/>
    <property type="match status" value="1"/>
</dbReference>
<organism evidence="5">
    <name type="scientific">Volvox carteri f. nagariensis</name>
    <dbReference type="NCBI Taxonomy" id="3068"/>
    <lineage>
        <taxon>Eukaryota</taxon>
        <taxon>Viridiplantae</taxon>
        <taxon>Chlorophyta</taxon>
        <taxon>core chlorophytes</taxon>
        <taxon>Chlorophyceae</taxon>
        <taxon>CS clade</taxon>
        <taxon>Chlamydomonadales</taxon>
        <taxon>Volvocaceae</taxon>
        <taxon>Volvox</taxon>
    </lineage>
</organism>
<feature type="domain" description="PPM-type phosphatase" evidence="3">
    <location>
        <begin position="101"/>
        <end position="521"/>
    </location>
</feature>
<dbReference type="PANTHER" id="PTHR13832">
    <property type="entry name" value="PROTEIN PHOSPHATASE 2C"/>
    <property type="match status" value="1"/>
</dbReference>
<feature type="region of interest" description="Disordered" evidence="1">
    <location>
        <begin position="1313"/>
        <end position="1361"/>
    </location>
</feature>
<dbReference type="InterPro" id="IPR008271">
    <property type="entry name" value="Ser/Thr_kinase_AS"/>
</dbReference>
<dbReference type="EMBL" id="GL378359">
    <property type="protein sequence ID" value="EFJ45112.1"/>
    <property type="molecule type" value="Genomic_DNA"/>
</dbReference>
<feature type="region of interest" description="Disordered" evidence="1">
    <location>
        <begin position="56"/>
        <end position="80"/>
    </location>
</feature>
<dbReference type="RefSeq" id="XP_002953788.1">
    <property type="nucleotide sequence ID" value="XM_002953742.1"/>
</dbReference>
<evidence type="ECO:0000313" key="5">
    <source>
        <dbReference type="Proteomes" id="UP000001058"/>
    </source>
</evidence>
<dbReference type="PROSITE" id="PS51746">
    <property type="entry name" value="PPM_2"/>
    <property type="match status" value="1"/>
</dbReference>
<name>D8U596_VOLCA</name>
<dbReference type="GO" id="GO:0004722">
    <property type="term" value="F:protein serine/threonine phosphatase activity"/>
    <property type="evidence" value="ECO:0007669"/>
    <property type="project" value="InterPro"/>
</dbReference>
<feature type="compositionally biased region" description="Low complexity" evidence="1">
    <location>
        <begin position="1546"/>
        <end position="1562"/>
    </location>
</feature>
<feature type="region of interest" description="Disordered" evidence="1">
    <location>
        <begin position="1160"/>
        <end position="1185"/>
    </location>
</feature>
<evidence type="ECO:0000259" key="3">
    <source>
        <dbReference type="PROSITE" id="PS51746"/>
    </source>
</evidence>
<dbReference type="OrthoDB" id="10264738at2759"/>
<sequence>MPLSRFIQREELHPAFDYAACGPFSMDTILLRSAPTSKPPCTYVFDAACVRWTLKPRRLTQPRPPRSAGPGVSPSGENATAVDGLGALQAAAAAAAWDAGSTAVVAVAEWDGSRATVCPSVGSGAVAAADAASSPAQMKHVAADDTRQEAVRHEESSPAATDDSSTDVAGGEGGKSGGSVAGTGSAAKERRVDRATGARKSGGGGGRQLVARVLTTSHDLRNVEEVRRVAAAGGRVDGPSRPGATPRLMGDLEVSRAFGDLQYRQYGLSTEPDIAGPWRIGDEDMDDCGCGSTAASFDRNGADCRTDTTVATKQSDVADQVKGGESESWFVRRQAGGNGAARQLAPHLLLASDGILETMSPQDVCEHLAAQLTGSREPPLTPAPPPAIALGPVDPEIRPSEINPPQAPSNDSSSQAGTSQDAGMATRMARSSESASQSDAAASGVWTAGLPGCCDCDLSAASVQASELDDGAEVEGPCAAQALRRPSYLDRRTVQDAATRLVQEAFNRGSMDNVAAVVIQSCASASYLVAHANCDGFDNWFGAPPRQLGKSTDAARTCKRPQEPYSLMDLSPSALPLLPCLDTYFTRTKMNSVMRKGLPQQQPARRQILQIPQLCQYRAGQFLGKHGAPGDIGSHMHPRSPHEALPSTAVTATTNVPTATISSTDRLAVAVQQRCRAITPARRPPAAPEGSRGFPSRGPQTSTAEPSATAAGWVLLRAIQDAWSSHRRRLLGRLCALLLRLVGPFRRGPCSGAASQQSPEGALSDSAVPRGEVPAPYYAGPAGEAGGGAGAVIALVCPHEPRASLPATQLSSGSLAVAVAVASAAKVKPISSDVCGAPNARPGTKRGADVDAWDDVVVIGDDEVELMQVSYGYVLAERIGAVPSVRSHLHVSSLPGGEALQPWRLSDFDGAATFIMPGVSGVGGTGWLLDCLQMYCSRPYDAPGVGTAIVPDAGVQLPTSDCEMNDDVGVTGCSSSSSHALMSFSSTQSLLLEIAAVPLQLALFGDSNEGGEHVAADAPGGIASAGGHSGPVPPTRYMIGGGDHGGRYDDVAPARNLLPDAFSNMEKVPVVGHDADTRFADDREVIAGRETVTAWDQIPEQWTIPPPGGIEPGDRSHDMDPMAGLLEETPQLSFSPLDPWVGPANFLGTPGRTGRVLLHSEDGDASPHSFGAHGDDTNVAGGGGPSSVDGAEDGHSVALVTSAVAAPATDHHAVAAGEAPQLRFQPRAHGVRLADGALHLVTDESAAAVAPSTTAVASGADGRSGGDFNNDGRGPEARAHAYRLREKFGQGHFGEVEFLESFEVVSEEDADATTATPLDLGSAAGGCNSGDDDSGEPAADCDKHGSGGGGPTDQTPPPPDLWLVFQNAGRSLHDLIYSPAAGPAFQVLGPSPWWQAMRRHPRGNEFVRQLLRQLLLGLQVLHEANITHRDVKPENMMLTRVTHGSSPLPRARWPHAGTAAAAGSDDSAASAATASAGAAASADCAPRASHDIIHDGPTTNRHHQPPRTQAGHGTERRRAPSLTGRQWLGAATLGGPSVSDESKDVGAQGAGASRGSAGPAGPADGGGGDDEAVTPVWLRLIDFGSAVDEYSLQHLYGSPFWQHELSHAFRIFGAASRKDLPATCKQENPPSPGVPCSCRVWQLPSATRALLEARLALRSRPESERQLMFLLRGLMEWCIYPPQAPSTPSGPPLRGRKSRPLMSWSCTEDAMLSLAKSRDPTGAPSCVLHGEARRLGASRMRRSGDWGFGVVLKLC</sequence>
<dbReference type="GO" id="GO:0005524">
    <property type="term" value="F:ATP binding"/>
    <property type="evidence" value="ECO:0007669"/>
    <property type="project" value="InterPro"/>
</dbReference>
<feature type="region of interest" description="Disordered" evidence="1">
    <location>
        <begin position="1482"/>
        <end position="1570"/>
    </location>
</feature>
<gene>
    <name evidence="4" type="ORF">VOLCADRAFT_94614</name>
</gene>
<feature type="compositionally biased region" description="Gly residues" evidence="1">
    <location>
        <begin position="170"/>
        <end position="181"/>
    </location>
</feature>
<dbReference type="Gene3D" id="1.10.510.10">
    <property type="entry name" value="Transferase(Phosphotransferase) domain 1"/>
    <property type="match status" value="1"/>
</dbReference>
<reference evidence="4 5" key="1">
    <citation type="journal article" date="2010" name="Science">
        <title>Genomic analysis of organismal complexity in the multicellular green alga Volvox carteri.</title>
        <authorList>
            <person name="Prochnik S.E."/>
            <person name="Umen J."/>
            <person name="Nedelcu A.M."/>
            <person name="Hallmann A."/>
            <person name="Miller S.M."/>
            <person name="Nishii I."/>
            <person name="Ferris P."/>
            <person name="Kuo A."/>
            <person name="Mitros T."/>
            <person name="Fritz-Laylin L.K."/>
            <person name="Hellsten U."/>
            <person name="Chapman J."/>
            <person name="Simakov O."/>
            <person name="Rensing S.A."/>
            <person name="Terry A."/>
            <person name="Pangilinan J."/>
            <person name="Kapitonov V."/>
            <person name="Jurka J."/>
            <person name="Salamov A."/>
            <person name="Shapiro H."/>
            <person name="Schmutz J."/>
            <person name="Grimwood J."/>
            <person name="Lindquist E."/>
            <person name="Lucas S."/>
            <person name="Grigoriev I.V."/>
            <person name="Schmitt R."/>
            <person name="Kirk D."/>
            <person name="Rokhsar D.S."/>
        </authorList>
    </citation>
    <scope>NUCLEOTIDE SEQUENCE [LARGE SCALE GENOMIC DNA]</scope>
    <source>
        <strain evidence="5">f. Nagariensis / Eve</strain>
    </source>
</reference>
<dbReference type="PROSITE" id="PS50011">
    <property type="entry name" value="PROTEIN_KINASE_DOM"/>
    <property type="match status" value="1"/>
</dbReference>
<keyword evidence="5" id="KW-1185">Reference proteome</keyword>
<dbReference type="STRING" id="3068.D8U596"/>
<feature type="compositionally biased region" description="Basic and acidic residues" evidence="1">
    <location>
        <begin position="141"/>
        <end position="156"/>
    </location>
</feature>
<accession>D8U596</accession>
<dbReference type="KEGG" id="vcn:VOLCADRAFT_94614"/>
<dbReference type="SUPFAM" id="SSF81606">
    <property type="entry name" value="PP2C-like"/>
    <property type="match status" value="1"/>
</dbReference>
<feature type="domain" description="Protein kinase" evidence="2">
    <location>
        <begin position="1282"/>
        <end position="1678"/>
    </location>
</feature>
<feature type="region of interest" description="Disordered" evidence="1">
    <location>
        <begin position="130"/>
        <end position="208"/>
    </location>
</feature>
<evidence type="ECO:0000256" key="1">
    <source>
        <dbReference type="SAM" id="MobiDB-lite"/>
    </source>
</evidence>
<feature type="compositionally biased region" description="Low complexity" evidence="1">
    <location>
        <begin position="157"/>
        <end position="169"/>
    </location>
</feature>
<dbReference type="InterPro" id="IPR001932">
    <property type="entry name" value="PPM-type_phosphatase-like_dom"/>
</dbReference>
<dbReference type="InParanoid" id="D8U596"/>
<dbReference type="SMART" id="SM00332">
    <property type="entry name" value="PP2Cc"/>
    <property type="match status" value="1"/>
</dbReference>
<dbReference type="PANTHER" id="PTHR13832:SF827">
    <property type="entry name" value="PROTEIN PHOSPHATASE 1L"/>
    <property type="match status" value="1"/>
</dbReference>
<dbReference type="GO" id="GO:0004672">
    <property type="term" value="F:protein kinase activity"/>
    <property type="evidence" value="ECO:0007669"/>
    <property type="project" value="InterPro"/>
</dbReference>
<feature type="region of interest" description="Disordered" evidence="1">
    <location>
        <begin position="1442"/>
        <end position="1464"/>
    </location>
</feature>
<dbReference type="SMART" id="SM00220">
    <property type="entry name" value="S_TKc"/>
    <property type="match status" value="1"/>
</dbReference>
<evidence type="ECO:0000313" key="4">
    <source>
        <dbReference type="EMBL" id="EFJ45112.1"/>
    </source>
</evidence>
<dbReference type="SUPFAM" id="SSF56112">
    <property type="entry name" value="Protein kinase-like (PK-like)"/>
    <property type="match status" value="1"/>
</dbReference>
<dbReference type="InterPro" id="IPR000719">
    <property type="entry name" value="Prot_kinase_dom"/>
</dbReference>
<feature type="region of interest" description="Disordered" evidence="1">
    <location>
        <begin position="1252"/>
        <end position="1274"/>
    </location>
</feature>
<dbReference type="InterPro" id="IPR011009">
    <property type="entry name" value="Kinase-like_dom_sf"/>
</dbReference>
<feature type="region of interest" description="Disordered" evidence="1">
    <location>
        <begin position="373"/>
        <end position="436"/>
    </location>
</feature>
<evidence type="ECO:0000259" key="2">
    <source>
        <dbReference type="PROSITE" id="PS50011"/>
    </source>
</evidence>
<dbReference type="PROSITE" id="PS00108">
    <property type="entry name" value="PROTEIN_KINASE_ST"/>
    <property type="match status" value="1"/>
</dbReference>
<dbReference type="GeneID" id="9616578"/>